<evidence type="ECO:0000259" key="2">
    <source>
        <dbReference type="Pfam" id="PF07331"/>
    </source>
</evidence>
<keyword evidence="4" id="KW-1185">Reference proteome</keyword>
<dbReference type="STRING" id="267850.ADINL_0243"/>
<reference evidence="3 4" key="1">
    <citation type="journal article" date="2005" name="Int. J. Syst. Evol. Microbiol.">
        <title>Nitrincola lacisaponensis gen. nov., sp. nov., a novel alkaliphilic bacterium isolated from an alkaline, saline lake.</title>
        <authorList>
            <person name="Dimitriu P.A."/>
            <person name="Shukla S.K."/>
            <person name="Conradt J."/>
            <person name="Marquez M.C."/>
            <person name="Ventosa A."/>
            <person name="Maglia A."/>
            <person name="Peyton B.M."/>
            <person name="Pinkart H.C."/>
            <person name="Mormile M.R."/>
        </authorList>
    </citation>
    <scope>NUCLEOTIDE SEQUENCE [LARGE SCALE GENOMIC DNA]</scope>
    <source>
        <strain evidence="3 4">4CA</strain>
    </source>
</reference>
<feature type="transmembrane region" description="Helical" evidence="1">
    <location>
        <begin position="119"/>
        <end position="141"/>
    </location>
</feature>
<evidence type="ECO:0000256" key="1">
    <source>
        <dbReference type="SAM" id="Phobius"/>
    </source>
</evidence>
<proteinExistence type="predicted"/>
<dbReference type="Pfam" id="PF07331">
    <property type="entry name" value="TctB"/>
    <property type="match status" value="1"/>
</dbReference>
<evidence type="ECO:0000313" key="3">
    <source>
        <dbReference type="EMBL" id="KDE41170.1"/>
    </source>
</evidence>
<dbReference type="RefSeq" id="WP_036542886.1">
    <property type="nucleotide sequence ID" value="NZ_JMSZ01000007.1"/>
</dbReference>
<dbReference type="AlphaFoldDB" id="A0A063Y7R8"/>
<dbReference type="OrthoDB" id="5186924at2"/>
<organism evidence="3 4">
    <name type="scientific">Nitrincola lacisaponensis</name>
    <dbReference type="NCBI Taxonomy" id="267850"/>
    <lineage>
        <taxon>Bacteria</taxon>
        <taxon>Pseudomonadati</taxon>
        <taxon>Pseudomonadota</taxon>
        <taxon>Gammaproteobacteria</taxon>
        <taxon>Oceanospirillales</taxon>
        <taxon>Oceanospirillaceae</taxon>
        <taxon>Nitrincola</taxon>
    </lineage>
</organism>
<dbReference type="InterPro" id="IPR009936">
    <property type="entry name" value="DUF1468"/>
</dbReference>
<feature type="transmembrane region" description="Helical" evidence="1">
    <location>
        <begin position="80"/>
        <end position="113"/>
    </location>
</feature>
<dbReference type="EMBL" id="JMSZ01000007">
    <property type="protein sequence ID" value="KDE41170.1"/>
    <property type="molecule type" value="Genomic_DNA"/>
</dbReference>
<dbReference type="Proteomes" id="UP000027318">
    <property type="component" value="Unassembled WGS sequence"/>
</dbReference>
<keyword evidence="1" id="KW-0812">Transmembrane</keyword>
<keyword evidence="1" id="KW-1133">Transmembrane helix</keyword>
<comment type="caution">
    <text evidence="3">The sequence shown here is derived from an EMBL/GenBank/DDBJ whole genome shotgun (WGS) entry which is preliminary data.</text>
</comment>
<name>A0A063Y7R8_9GAMM</name>
<protein>
    <submittedName>
        <fullName evidence="3">Tricarboxylate transport protein TctB</fullName>
    </submittedName>
</protein>
<sequence>MQFNLLKRRNLISGILLAAVGIFAAVYAQRYNMGSLARMGPGFFPVVLGVLLGFIGIALAAVSLFEALDEEPIRVEWRKASIILGSILIFALLLRPAGLILATGISTFIATMADQKLTFYKRALITFAVTVITVVIFYYLLNMRFSLGW</sequence>
<feature type="domain" description="DUF1468" evidence="2">
    <location>
        <begin position="12"/>
        <end position="144"/>
    </location>
</feature>
<keyword evidence="1" id="KW-0472">Membrane</keyword>
<evidence type="ECO:0000313" key="4">
    <source>
        <dbReference type="Proteomes" id="UP000027318"/>
    </source>
</evidence>
<feature type="transmembrane region" description="Helical" evidence="1">
    <location>
        <begin position="44"/>
        <end position="68"/>
    </location>
</feature>
<gene>
    <name evidence="3" type="ORF">ADINL_0243</name>
</gene>
<accession>A0A063Y7R8</accession>